<dbReference type="EMBL" id="JAIWYP010000014">
    <property type="protein sequence ID" value="KAH3708675.1"/>
    <property type="molecule type" value="Genomic_DNA"/>
</dbReference>
<evidence type="ECO:0000313" key="2">
    <source>
        <dbReference type="Proteomes" id="UP000828390"/>
    </source>
</evidence>
<reference evidence="1" key="1">
    <citation type="journal article" date="2019" name="bioRxiv">
        <title>The Genome of the Zebra Mussel, Dreissena polymorpha: A Resource for Invasive Species Research.</title>
        <authorList>
            <person name="McCartney M.A."/>
            <person name="Auch B."/>
            <person name="Kono T."/>
            <person name="Mallez S."/>
            <person name="Zhang Y."/>
            <person name="Obille A."/>
            <person name="Becker A."/>
            <person name="Abrahante J.E."/>
            <person name="Garbe J."/>
            <person name="Badalamenti J.P."/>
            <person name="Herman A."/>
            <person name="Mangelson H."/>
            <person name="Liachko I."/>
            <person name="Sullivan S."/>
            <person name="Sone E.D."/>
            <person name="Koren S."/>
            <person name="Silverstein K.A.T."/>
            <person name="Beckman K.B."/>
            <person name="Gohl D.M."/>
        </authorList>
    </citation>
    <scope>NUCLEOTIDE SEQUENCE</scope>
    <source>
        <strain evidence="1">Duluth1</strain>
        <tissue evidence="1">Whole animal</tissue>
    </source>
</reference>
<gene>
    <name evidence="1" type="ORF">DPMN_068132</name>
</gene>
<proteinExistence type="predicted"/>
<accession>A0A9D3YWJ8</accession>
<organism evidence="1 2">
    <name type="scientific">Dreissena polymorpha</name>
    <name type="common">Zebra mussel</name>
    <name type="synonym">Mytilus polymorpha</name>
    <dbReference type="NCBI Taxonomy" id="45954"/>
    <lineage>
        <taxon>Eukaryota</taxon>
        <taxon>Metazoa</taxon>
        <taxon>Spiralia</taxon>
        <taxon>Lophotrochozoa</taxon>
        <taxon>Mollusca</taxon>
        <taxon>Bivalvia</taxon>
        <taxon>Autobranchia</taxon>
        <taxon>Heteroconchia</taxon>
        <taxon>Euheterodonta</taxon>
        <taxon>Imparidentia</taxon>
        <taxon>Neoheterodontei</taxon>
        <taxon>Myida</taxon>
        <taxon>Dreissenoidea</taxon>
        <taxon>Dreissenidae</taxon>
        <taxon>Dreissena</taxon>
    </lineage>
</organism>
<sequence>MLNFYRTDLHTSGQGRRQDFFQRDKLVDFLRVKMYEMHETFWANGEVKPTTIQGNSIILVIIVIIF</sequence>
<keyword evidence="2" id="KW-1185">Reference proteome</keyword>
<comment type="caution">
    <text evidence="1">The sequence shown here is derived from an EMBL/GenBank/DDBJ whole genome shotgun (WGS) entry which is preliminary data.</text>
</comment>
<evidence type="ECO:0000313" key="1">
    <source>
        <dbReference type="EMBL" id="KAH3708675.1"/>
    </source>
</evidence>
<reference evidence="1" key="2">
    <citation type="submission" date="2020-11" db="EMBL/GenBank/DDBJ databases">
        <authorList>
            <person name="McCartney M.A."/>
            <person name="Auch B."/>
            <person name="Kono T."/>
            <person name="Mallez S."/>
            <person name="Becker A."/>
            <person name="Gohl D.M."/>
            <person name="Silverstein K.A.T."/>
            <person name="Koren S."/>
            <person name="Bechman K.B."/>
            <person name="Herman A."/>
            <person name="Abrahante J.E."/>
            <person name="Garbe J."/>
        </authorList>
    </citation>
    <scope>NUCLEOTIDE SEQUENCE</scope>
    <source>
        <strain evidence="1">Duluth1</strain>
        <tissue evidence="1">Whole animal</tissue>
    </source>
</reference>
<dbReference type="AlphaFoldDB" id="A0A9D3YWJ8"/>
<name>A0A9D3YWJ8_DREPO</name>
<dbReference type="Proteomes" id="UP000828390">
    <property type="component" value="Unassembled WGS sequence"/>
</dbReference>
<protein>
    <submittedName>
        <fullName evidence="1">Uncharacterized protein</fullName>
    </submittedName>
</protein>